<dbReference type="AlphaFoldDB" id="A0A846X119"/>
<dbReference type="SUPFAM" id="SSF53807">
    <property type="entry name" value="Helical backbone' metal receptor"/>
    <property type="match status" value="1"/>
</dbReference>
<dbReference type="Pfam" id="PF01497">
    <property type="entry name" value="Peripla_BP_2"/>
    <property type="match status" value="1"/>
</dbReference>
<feature type="domain" description="Fe/B12 periplasmic-binding" evidence="2">
    <location>
        <begin position="67"/>
        <end position="347"/>
    </location>
</feature>
<dbReference type="InterPro" id="IPR050902">
    <property type="entry name" value="ABC_Transporter_SBP"/>
</dbReference>
<evidence type="ECO:0000259" key="2">
    <source>
        <dbReference type="PROSITE" id="PS50983"/>
    </source>
</evidence>
<dbReference type="PROSITE" id="PS50983">
    <property type="entry name" value="FE_B12_PBP"/>
    <property type="match status" value="1"/>
</dbReference>
<dbReference type="PANTHER" id="PTHR30535">
    <property type="entry name" value="VITAMIN B12-BINDING PROTEIN"/>
    <property type="match status" value="1"/>
</dbReference>
<organism evidence="3 4">
    <name type="scientific">Tsukamurella spumae</name>
    <dbReference type="NCBI Taxonomy" id="44753"/>
    <lineage>
        <taxon>Bacteria</taxon>
        <taxon>Bacillati</taxon>
        <taxon>Actinomycetota</taxon>
        <taxon>Actinomycetes</taxon>
        <taxon>Mycobacteriales</taxon>
        <taxon>Tsukamurellaceae</taxon>
        <taxon>Tsukamurella</taxon>
    </lineage>
</organism>
<dbReference type="RefSeq" id="WP_168544727.1">
    <property type="nucleotide sequence ID" value="NZ_BAAAKS010000006.1"/>
</dbReference>
<proteinExistence type="inferred from homology"/>
<gene>
    <name evidence="3" type="ORF">HF999_04590</name>
</gene>
<protein>
    <submittedName>
        <fullName evidence="3">ABC transporter substrate-binding protein</fullName>
    </submittedName>
</protein>
<dbReference type="PANTHER" id="PTHR30535:SF7">
    <property type="entry name" value="IRON(III) DICITRATE-BINDING PROTEIN"/>
    <property type="match status" value="1"/>
</dbReference>
<dbReference type="Proteomes" id="UP000582646">
    <property type="component" value="Unassembled WGS sequence"/>
</dbReference>
<accession>A0A846X119</accession>
<dbReference type="Gene3D" id="3.40.50.1980">
    <property type="entry name" value="Nitrogenase molybdenum iron protein domain"/>
    <property type="match status" value="2"/>
</dbReference>
<keyword evidence="4" id="KW-1185">Reference proteome</keyword>
<sequence length="347" mass="36312">MFNAAMQSTRSTFRSVVGAAATGLALAVTLGGCSTVEPNSQSSSATSPAVMKLCDGTEVSFDHPVEKIATGNTAALELLIRLGAADKVVGTAWSDGAGALSADVRAQAEKVPSLGARAADKEKLLQSGAQVYIDPYEGMTMMGVTGPTAADFQAAGMKRVVLRSSACTASLTAPVTTLDGVTADIRSLAALVGHQQEGEKLVESMRTEPVAADAKRPKVLYLTSARNNDQASTIGNRQIGNAIIELAGGTNIFRAVDKAQFASSWEDVVAGDPDLIVVAVTRQSSQDAVDRSYQALLDQLKSDPRIAGLRAVREGRFVRAYAEDLTLPGVENATVIRSLSQELSKLR</sequence>
<comment type="caution">
    <text evidence="3">The sequence shown here is derived from an EMBL/GenBank/DDBJ whole genome shotgun (WGS) entry which is preliminary data.</text>
</comment>
<comment type="similarity">
    <text evidence="1">Belongs to the bacterial solute-binding protein 8 family.</text>
</comment>
<reference evidence="3 4" key="1">
    <citation type="submission" date="2020-04" db="EMBL/GenBank/DDBJ databases">
        <title>MicrobeNet Type strains.</title>
        <authorList>
            <person name="Nicholson A.C."/>
        </authorList>
    </citation>
    <scope>NUCLEOTIDE SEQUENCE [LARGE SCALE GENOMIC DNA]</scope>
    <source>
        <strain evidence="3 4">DSM 44113</strain>
    </source>
</reference>
<evidence type="ECO:0000313" key="3">
    <source>
        <dbReference type="EMBL" id="NKY17650.1"/>
    </source>
</evidence>
<dbReference type="InterPro" id="IPR002491">
    <property type="entry name" value="ABC_transptr_periplasmic_BD"/>
</dbReference>
<evidence type="ECO:0000256" key="1">
    <source>
        <dbReference type="ARBA" id="ARBA00008814"/>
    </source>
</evidence>
<dbReference type="EMBL" id="JAAXOQ010000004">
    <property type="protein sequence ID" value="NKY17650.1"/>
    <property type="molecule type" value="Genomic_DNA"/>
</dbReference>
<evidence type="ECO:0000313" key="4">
    <source>
        <dbReference type="Proteomes" id="UP000582646"/>
    </source>
</evidence>
<name>A0A846X119_9ACTN</name>